<dbReference type="OrthoDB" id="37537at2759"/>
<feature type="domain" description="Helicase C-terminal" evidence="9">
    <location>
        <begin position="225"/>
        <end position="407"/>
    </location>
</feature>
<dbReference type="AlphaFoldDB" id="A0A8S0QV90"/>
<dbReference type="Pfam" id="PF22527">
    <property type="entry name" value="DEXQc_Suv3"/>
    <property type="match status" value="1"/>
</dbReference>
<dbReference type="InterPro" id="IPR036812">
    <property type="entry name" value="NAD(P)_OxRdtase_dom_sf"/>
</dbReference>
<dbReference type="Gene3D" id="3.20.20.100">
    <property type="entry name" value="NADP-dependent oxidoreductase domain"/>
    <property type="match status" value="2"/>
</dbReference>
<dbReference type="GO" id="GO:0016491">
    <property type="term" value="F:oxidoreductase activity"/>
    <property type="evidence" value="ECO:0007669"/>
    <property type="project" value="UniProtKB-KW"/>
</dbReference>
<dbReference type="InterPro" id="IPR023210">
    <property type="entry name" value="NADP_OxRdtase_dom"/>
</dbReference>
<evidence type="ECO:0000256" key="2">
    <source>
        <dbReference type="ARBA" id="ARBA00001946"/>
    </source>
</evidence>
<dbReference type="InterPro" id="IPR050791">
    <property type="entry name" value="Aldo-Keto_reductase"/>
</dbReference>
<dbReference type="Pfam" id="PF18147">
    <property type="entry name" value="Suv3_C_1"/>
    <property type="match status" value="1"/>
</dbReference>
<dbReference type="SMART" id="SM00490">
    <property type="entry name" value="HELICc"/>
    <property type="match status" value="1"/>
</dbReference>
<keyword evidence="8" id="KW-1135">Mitochondrion nucleoid</keyword>
<dbReference type="SUPFAM" id="SSF51430">
    <property type="entry name" value="NAD(P)-linked oxidoreductase"/>
    <property type="match status" value="2"/>
</dbReference>
<keyword evidence="5" id="KW-0521">NADP</keyword>
<dbReference type="PANTHER" id="PTHR43625:SF65">
    <property type="entry name" value="NADP-DEPENDENT OXIDOREDUCTASE DOMAIN-CONTAINING PROTEIN"/>
    <property type="match status" value="1"/>
</dbReference>
<dbReference type="PANTHER" id="PTHR43625">
    <property type="entry name" value="AFLATOXIN B1 ALDEHYDE REDUCTASE"/>
    <property type="match status" value="1"/>
</dbReference>
<name>A0A8S0QV90_OLEEU</name>
<dbReference type="Pfam" id="PF00271">
    <property type="entry name" value="Helicase_C"/>
    <property type="match status" value="1"/>
</dbReference>
<proteinExistence type="predicted"/>
<sequence length="941" mass="103709">MAAVSSVMSLSPATGLTNKTALKRFAVPSYVPSLKRNVDFRVSSMSKVSTNFGDILAFGGPGPERINGRLAMIGFVTAIGVELANGQDVFAQIQNGGIQWFIVTSALLSAASLIPLFKGVRAESKSNGVFSSDAELLNGRFAMLGLIALAVTEQLSDSTRAMKFDGAKHKSVTVEMADVNSDCACAVVDEIQMLGCRSRGFSFTRALLGISAEELHLCGDAAAVPLIQEILKVTDDIVKRLSPLVPLKIPLGSFANIKTGDCIVTFSRREIYRIKKQIENGGKHLCSVVYGSLPPETRTRQATMFNDENSELDVLVASDAIGMGLNLNISRIIFSTLKKFDGVEMRDLSVSEIKQIAGRAGRYRSKFPVGEVTCLDAEDLPLLNSALSSPSPIIEQAGLFPSFDLLFMYSRLHPMLGMHQILEHFLENAKLSANYFIADCEEMLKVAAVIHELPLNLNDKYLFCISPVDMDDDISSQGLTQFAHSYSRNGIVRLREIFTPGTLKVPKTQTALKELESVHKVSKLGFGCGGLSGILNAPLSHEAGCAILKEAFNMGITFFDTADRYGQEGDNEIMIGKALKELPREQVQLASKFGIYKMDFTQVEVKGTPKYVRQCIEASLKRLNVDYIDLYYPHRIDISVPIEETVDFSCIGHNGAEASDAVPILKLGTQGLEALKELPREQVQLASKFGIYKMDFTQVEVKGTLKYVRQCIEASLKRLNVDYIDLYYPHRIDISVPIEETMWELKKLVEEGKIRYIGLSEASVDTIRRAHAVHPITAVEMEYSLWTREIEEDVIPLCRELGIGIVAYSPLGHGFFVGKAIVESLPSQSFLDKHPRFVGENLEKNKVLYARFANLAAKHSCTPPQLALAWLLHQGDDVVPIPGTTKIKNLIDNINSLAVKLTPDDLKEIADAIPIDQVAGEREVVLFSKYNYKLANTPKKH</sequence>
<dbReference type="Gene3D" id="1.20.58.1080">
    <property type="match status" value="1"/>
</dbReference>
<dbReference type="Gene3D" id="1.20.272.40">
    <property type="match status" value="1"/>
</dbReference>
<comment type="caution">
    <text evidence="10">The sequence shown here is derived from an EMBL/GenBank/DDBJ whole genome shotgun (WGS) entry which is preliminary data.</text>
</comment>
<comment type="cofactor">
    <cofactor evidence="2">
        <name>Mg(2+)</name>
        <dbReference type="ChEBI" id="CHEBI:18420"/>
    </cofactor>
</comment>
<comment type="cofactor">
    <cofactor evidence="1">
        <name>Mn(2+)</name>
        <dbReference type="ChEBI" id="CHEBI:29035"/>
    </cofactor>
</comment>
<dbReference type="Pfam" id="PF00248">
    <property type="entry name" value="Aldo_ket_red"/>
    <property type="match status" value="2"/>
</dbReference>
<dbReference type="PROSITE" id="PS51194">
    <property type="entry name" value="HELICASE_CTER"/>
    <property type="match status" value="1"/>
</dbReference>
<evidence type="ECO:0000256" key="6">
    <source>
        <dbReference type="ARBA" id="ARBA00023002"/>
    </source>
</evidence>
<dbReference type="GO" id="GO:0042645">
    <property type="term" value="C:mitochondrial nucleoid"/>
    <property type="evidence" value="ECO:0007669"/>
    <property type="project" value="UniProtKB-SubCell"/>
</dbReference>
<dbReference type="Gene3D" id="3.40.50.300">
    <property type="entry name" value="P-loop containing nucleotide triphosphate hydrolases"/>
    <property type="match status" value="2"/>
</dbReference>
<dbReference type="SUPFAM" id="SSF103511">
    <property type="entry name" value="Chlorophyll a-b binding protein"/>
    <property type="match status" value="1"/>
</dbReference>
<dbReference type="FunFam" id="3.40.50.300:FF:001109">
    <property type="entry name" value="ATP-dependent RNA helicase suv3, mitochondrial"/>
    <property type="match status" value="1"/>
</dbReference>
<organism evidence="10 11">
    <name type="scientific">Olea europaea subsp. europaea</name>
    <dbReference type="NCBI Taxonomy" id="158383"/>
    <lineage>
        <taxon>Eukaryota</taxon>
        <taxon>Viridiplantae</taxon>
        <taxon>Streptophyta</taxon>
        <taxon>Embryophyta</taxon>
        <taxon>Tracheophyta</taxon>
        <taxon>Spermatophyta</taxon>
        <taxon>Magnoliopsida</taxon>
        <taxon>eudicotyledons</taxon>
        <taxon>Gunneridae</taxon>
        <taxon>Pentapetalae</taxon>
        <taxon>asterids</taxon>
        <taxon>lamiids</taxon>
        <taxon>Lamiales</taxon>
        <taxon>Oleaceae</taxon>
        <taxon>Oleeae</taxon>
        <taxon>Olea</taxon>
    </lineage>
</organism>
<dbReference type="SUPFAM" id="SSF52540">
    <property type="entry name" value="P-loop containing nucleoside triphosphate hydrolases"/>
    <property type="match status" value="1"/>
</dbReference>
<dbReference type="InterPro" id="IPR027417">
    <property type="entry name" value="P-loop_NTPase"/>
</dbReference>
<evidence type="ECO:0000313" key="11">
    <source>
        <dbReference type="Proteomes" id="UP000594638"/>
    </source>
</evidence>
<evidence type="ECO:0000313" key="10">
    <source>
        <dbReference type="EMBL" id="CAA2969887.1"/>
    </source>
</evidence>
<evidence type="ECO:0000256" key="7">
    <source>
        <dbReference type="ARBA" id="ARBA00023242"/>
    </source>
</evidence>
<protein>
    <recommendedName>
        <fullName evidence="9">Helicase C-terminal domain-containing protein</fullName>
    </recommendedName>
</protein>
<evidence type="ECO:0000256" key="5">
    <source>
        <dbReference type="ARBA" id="ARBA00022857"/>
    </source>
</evidence>
<reference evidence="10 11" key="1">
    <citation type="submission" date="2019-12" db="EMBL/GenBank/DDBJ databases">
        <authorList>
            <person name="Alioto T."/>
            <person name="Alioto T."/>
            <person name="Gomez Garrido J."/>
        </authorList>
    </citation>
    <scope>NUCLEOTIDE SEQUENCE [LARGE SCALE GENOMIC DNA]</scope>
</reference>
<gene>
    <name evidence="10" type="ORF">OLEA9_A057160</name>
</gene>
<accession>A0A8S0QV90</accession>
<evidence type="ECO:0000256" key="4">
    <source>
        <dbReference type="ARBA" id="ARBA00004436"/>
    </source>
</evidence>
<dbReference type="InterPro" id="IPR041082">
    <property type="entry name" value="Suv3_C_1"/>
</dbReference>
<dbReference type="InterPro" id="IPR055206">
    <property type="entry name" value="DEXQc_SUV3"/>
</dbReference>
<evidence type="ECO:0000256" key="3">
    <source>
        <dbReference type="ARBA" id="ARBA00004123"/>
    </source>
</evidence>
<comment type="subcellular location">
    <subcellularLocation>
        <location evidence="4">Mitochondrion matrix</location>
        <location evidence="4">Mitochondrion nucleoid</location>
    </subcellularLocation>
    <subcellularLocation>
        <location evidence="3">Nucleus</location>
    </subcellularLocation>
</comment>
<keyword evidence="11" id="KW-1185">Reference proteome</keyword>
<dbReference type="InterPro" id="IPR001650">
    <property type="entry name" value="Helicase_C-like"/>
</dbReference>
<evidence type="ECO:0000259" key="9">
    <source>
        <dbReference type="PROSITE" id="PS51194"/>
    </source>
</evidence>
<dbReference type="GO" id="GO:0005634">
    <property type="term" value="C:nucleus"/>
    <property type="evidence" value="ECO:0007669"/>
    <property type="project" value="UniProtKB-SubCell"/>
</dbReference>
<evidence type="ECO:0000256" key="1">
    <source>
        <dbReference type="ARBA" id="ARBA00001936"/>
    </source>
</evidence>
<evidence type="ECO:0000256" key="8">
    <source>
        <dbReference type="ARBA" id="ARBA00023271"/>
    </source>
</evidence>
<dbReference type="CDD" id="cd18805">
    <property type="entry name" value="SF2_C_suv3"/>
    <property type="match status" value="1"/>
</dbReference>
<keyword evidence="7" id="KW-0539">Nucleus</keyword>
<keyword evidence="8" id="KW-0496">Mitochondrion</keyword>
<dbReference type="FunFam" id="1.20.272.40:FF:000002">
    <property type="entry name" value="ATP-dependent RNA helicase SUV3, mitochondrial"/>
    <property type="match status" value="1"/>
</dbReference>
<dbReference type="EMBL" id="CACTIH010001955">
    <property type="protein sequence ID" value="CAA2969887.1"/>
    <property type="molecule type" value="Genomic_DNA"/>
</dbReference>
<dbReference type="Gramene" id="OE9A057160T1">
    <property type="protein sequence ID" value="OE9A057160C1"/>
    <property type="gene ID" value="OE9A057160"/>
</dbReference>
<keyword evidence="6" id="KW-0560">Oxidoreductase</keyword>
<dbReference type="Proteomes" id="UP000594638">
    <property type="component" value="Unassembled WGS sequence"/>
</dbReference>